<accession>A0A1F5SZR8</accession>
<dbReference type="Proteomes" id="UP000179001">
    <property type="component" value="Unassembled WGS sequence"/>
</dbReference>
<keyword evidence="1" id="KW-0472">Membrane</keyword>
<keyword evidence="1" id="KW-1133">Transmembrane helix</keyword>
<comment type="caution">
    <text evidence="2">The sequence shown here is derived from an EMBL/GenBank/DDBJ whole genome shotgun (WGS) entry which is preliminary data.</text>
</comment>
<sequence length="59" mass="6617">MLQIPIVLLTVVGLWLLYFLVYLPNTPDSTLRLVYVGLLVVSATFGGFMAIRARFMGKK</sequence>
<feature type="transmembrane region" description="Helical" evidence="1">
    <location>
        <begin position="30"/>
        <end position="51"/>
    </location>
</feature>
<dbReference type="EMBL" id="MFGJ01000007">
    <property type="protein sequence ID" value="OGF31721.1"/>
    <property type="molecule type" value="Genomic_DNA"/>
</dbReference>
<evidence type="ECO:0000313" key="3">
    <source>
        <dbReference type="Proteomes" id="UP000179001"/>
    </source>
</evidence>
<name>A0A1F5SZR8_9BACT</name>
<dbReference type="STRING" id="1798002.A2478_04520"/>
<protein>
    <submittedName>
        <fullName evidence="2">Uncharacterized protein</fullName>
    </submittedName>
</protein>
<feature type="transmembrane region" description="Helical" evidence="1">
    <location>
        <begin position="7"/>
        <end position="24"/>
    </location>
</feature>
<reference evidence="2 3" key="1">
    <citation type="journal article" date="2016" name="Nat. Commun.">
        <title>Thousands of microbial genomes shed light on interconnected biogeochemical processes in an aquifer system.</title>
        <authorList>
            <person name="Anantharaman K."/>
            <person name="Brown C.T."/>
            <person name="Hug L.A."/>
            <person name="Sharon I."/>
            <person name="Castelle C.J."/>
            <person name="Probst A.J."/>
            <person name="Thomas B.C."/>
            <person name="Singh A."/>
            <person name="Wilkins M.J."/>
            <person name="Karaoz U."/>
            <person name="Brodie E.L."/>
            <person name="Williams K.H."/>
            <person name="Hubbard S.S."/>
            <person name="Banfield J.F."/>
        </authorList>
    </citation>
    <scope>NUCLEOTIDE SEQUENCE [LARGE SCALE GENOMIC DNA]</scope>
</reference>
<evidence type="ECO:0000256" key="1">
    <source>
        <dbReference type="SAM" id="Phobius"/>
    </source>
</evidence>
<dbReference type="AlphaFoldDB" id="A0A1F5SZR8"/>
<gene>
    <name evidence="2" type="ORF">A2478_04520</name>
</gene>
<proteinExistence type="predicted"/>
<keyword evidence="1" id="KW-0812">Transmembrane</keyword>
<organism evidence="2 3">
    <name type="scientific">Candidatus Falkowbacteria bacterium RIFOXYC2_FULL_36_12</name>
    <dbReference type="NCBI Taxonomy" id="1798002"/>
    <lineage>
        <taxon>Bacteria</taxon>
        <taxon>Candidatus Falkowiibacteriota</taxon>
    </lineage>
</organism>
<evidence type="ECO:0000313" key="2">
    <source>
        <dbReference type="EMBL" id="OGF31721.1"/>
    </source>
</evidence>